<evidence type="ECO:0000256" key="3">
    <source>
        <dbReference type="SAM" id="MobiDB-lite"/>
    </source>
</evidence>
<feature type="chain" id="PRO_5035777709" description="EGF-like domain-containing protein" evidence="5">
    <location>
        <begin position="18"/>
        <end position="1618"/>
    </location>
</feature>
<keyword evidence="1 2" id="KW-1015">Disulfide bond</keyword>
<sequence length="1618" mass="177132">MLTIFLYFVFFPSFATPQFLSYDAVRMRVPGRCSLGDYDCGLGQCVSIEQFRDGKPDCLDGSDEWCFIGQVSCGPVYCADYKDALPCVVYPKCDGTSKELPWCSVSKEKLCADKQSFPCKGYGECVLWEWLLDGKNDCIDGSDEDENYVMPLQEAYRCARNKTGIILPKPIPQPPEDHSSLFVPGCSFCPNNIGQPSIVPSTETTTTPKYPFATLIPDKTAPPLENFPFFPVPPPQPTDAAQPDPDDFFPPVVEFTRVTKPKVPITSTPPHVNVEGFFPDNSESPNWPIEEPTTVISAVTDGVRIATLPPANRFVPPLVFPGFTPPPYGQPSTQIPPVSPITVAPIPTETATVPSNGNEKLIEALIPFIPGIHIATTSKPMVFTIPSIFTKPPSNQGSETPSNPKSTFIYGGWGTSQPSEGSHNYGNQDGNTRGVHENGEHVISPGTRRPFEFGNQGNTYSTPDYWSKGSQSSSKGSQESGAPSSSQAGEFPGFQILPTGSQGSHEYGDGTNGPPTATSQGSQGYHGNKEVQERPSSWKGPDEIESSSTPEESGSPEIYEGWFEEKTPKPTIPSEHQLPETSPTLEETTANIVTTRERTTDKPGVTKVIHIGPDGRPDVPEKSLEEHHGGGIIPIPGFESGIGFVRTSTSQTTVTSSTKRQETTSGGMESTSDAVTPSRMSLTTPKVDESCLNVLKENQSLNDVECKCDNGMFPNESGNCEVLVLPCRNCDYEDITKMLKQRSVGDVNITTNALGVDLCFESAYYPCHVYADCKSDGFRYTCTCKKGTIDVSDGHGRLCEGFPEESDCVMVLGICLIVWLLFLLGVFTLTILLCLLFYYLCRSKCCRRIIIHPANSEGLQRVVIGRSSKQSEENVSVVNDGKMPHMRSIFAESLRHSAKGSKSAAIALAVADFKKKRVSKAPEMTQVIEESPTESNKSILDPPIPETPSLPKVSSLAKLSTNTSTSEPATPVAVVDTPILEKNSSAVSLVSANDNAPQLPSLPLPLPVPITTGPPSAEDEKEIGYQIENELERPTSSHSIGVQPTIWETYRVLGAQYSKADSATRKKSVDSLELLFEARLAETARTQHTLNTGKQSERSDAAVTFNVPKSHHGNDQSDAKIASMIGVTNFTSPRSNAIRSETSESSPPPVQEETEQKTSNEETPILQKSLPSAEKSLEAALLIEMAKQGIELPLSPKHDEKNEIEFPRTSVETSRPKIIDPDDRPIRSRQASAKSLERPSRIPSAVRRRKSDGDELFVPTGSRHSRTSVARKPAIQRLASETTDESDPEVAFFKKLDTMKFKRQPYPSSSRKIMRRRRPERTLSSISEKSAEIAADASLEHLADTSISCPATTRAYLEAQPVPLRRRFIFKRKVIEATGQSSDVDVPKVFPESIAQPIVSSPEIPDVTRQKSLENLKMAQRVEREESRDKIRGQANSRGAVKAKPIKTTSSSLASSNIGSVATTPRNGEDASSLTSRSTRNSVISRKIAIRRNELKSVSGSAHELRSSNVNRTGSGGSKLRGARSVGDLSRRRPNWDISSHRDNLKPREFLPPIGRSPRLRTATNSPQPRHRRSDSRFSLVSLPAVHTSSSFWSSPYFQPSQDMRKPPKEDLWWNPTK</sequence>
<gene>
    <name evidence="6" type="ORF">CBOVIS_LOCUS2435</name>
</gene>
<feature type="compositionally biased region" description="Basic and acidic residues" evidence="3">
    <location>
        <begin position="1603"/>
        <end position="1612"/>
    </location>
</feature>
<feature type="compositionally biased region" description="Basic and acidic residues" evidence="3">
    <location>
        <begin position="1196"/>
        <end position="1206"/>
    </location>
</feature>
<dbReference type="SMART" id="SM00192">
    <property type="entry name" value="LDLa"/>
    <property type="match status" value="2"/>
</dbReference>
<comment type="caution">
    <text evidence="2">Lacks conserved residue(s) required for the propagation of feature annotation.</text>
</comment>
<dbReference type="InterPro" id="IPR036055">
    <property type="entry name" value="LDL_receptor-like_sf"/>
</dbReference>
<dbReference type="PANTHER" id="PTHR22722:SF5">
    <property type="entry name" value="LOW-DENSITY LIPOPROTEIN RECEPTOR-RELATED PROTEIN 1B"/>
    <property type="match status" value="1"/>
</dbReference>
<feature type="region of interest" description="Disordered" evidence="3">
    <location>
        <begin position="1193"/>
        <end position="1283"/>
    </location>
</feature>
<feature type="compositionally biased region" description="Low complexity" evidence="3">
    <location>
        <begin position="579"/>
        <end position="589"/>
    </location>
</feature>
<name>A0A8S1EN98_9PELO</name>
<feature type="compositionally biased region" description="Low complexity" evidence="3">
    <location>
        <begin position="467"/>
        <end position="490"/>
    </location>
</feature>
<feature type="region of interest" description="Disordered" evidence="3">
    <location>
        <begin position="647"/>
        <end position="680"/>
    </location>
</feature>
<evidence type="ECO:0000256" key="2">
    <source>
        <dbReference type="PROSITE-ProRule" id="PRU00124"/>
    </source>
</evidence>
<dbReference type="InterPro" id="IPR051221">
    <property type="entry name" value="LDLR-related"/>
</dbReference>
<feature type="compositionally biased region" description="Polar residues" evidence="3">
    <location>
        <begin position="1132"/>
        <end position="1145"/>
    </location>
</feature>
<dbReference type="PROSITE" id="PS50068">
    <property type="entry name" value="LDLRA_2"/>
    <property type="match status" value="2"/>
</dbReference>
<dbReference type="EMBL" id="CADEPM010000002">
    <property type="protein sequence ID" value="CAB3399285.1"/>
    <property type="molecule type" value="Genomic_DNA"/>
</dbReference>
<feature type="region of interest" description="Disordered" evidence="3">
    <location>
        <begin position="391"/>
        <end position="626"/>
    </location>
</feature>
<reference evidence="6 7" key="1">
    <citation type="submission" date="2020-04" db="EMBL/GenBank/DDBJ databases">
        <authorList>
            <person name="Laetsch R D."/>
            <person name="Stevens L."/>
            <person name="Kumar S."/>
            <person name="Blaxter L. M."/>
        </authorList>
    </citation>
    <scope>NUCLEOTIDE SEQUENCE [LARGE SCALE GENOMIC DNA]</scope>
</reference>
<protein>
    <recommendedName>
        <fullName evidence="8">EGF-like domain-containing protein</fullName>
    </recommendedName>
</protein>
<feature type="compositionally biased region" description="Basic and acidic residues" evidence="3">
    <location>
        <begin position="613"/>
        <end position="626"/>
    </location>
</feature>
<keyword evidence="7" id="KW-1185">Reference proteome</keyword>
<keyword evidence="5" id="KW-0732">Signal</keyword>
<dbReference type="PANTHER" id="PTHR22722">
    <property type="entry name" value="LOW-DENSITY LIPOPROTEIN RECEPTOR-RELATED PROTEIN 2-RELATED"/>
    <property type="match status" value="1"/>
</dbReference>
<organism evidence="6 7">
    <name type="scientific">Caenorhabditis bovis</name>
    <dbReference type="NCBI Taxonomy" id="2654633"/>
    <lineage>
        <taxon>Eukaryota</taxon>
        <taxon>Metazoa</taxon>
        <taxon>Ecdysozoa</taxon>
        <taxon>Nematoda</taxon>
        <taxon>Chromadorea</taxon>
        <taxon>Rhabditida</taxon>
        <taxon>Rhabditina</taxon>
        <taxon>Rhabditomorpha</taxon>
        <taxon>Rhabditoidea</taxon>
        <taxon>Rhabditidae</taxon>
        <taxon>Peloderinae</taxon>
        <taxon>Caenorhabditis</taxon>
    </lineage>
</organism>
<comment type="caution">
    <text evidence="6">The sequence shown here is derived from an EMBL/GenBank/DDBJ whole genome shotgun (WGS) entry which is preliminary data.</text>
</comment>
<feature type="region of interest" description="Disordered" evidence="3">
    <location>
        <begin position="1132"/>
        <end position="1172"/>
    </location>
</feature>
<evidence type="ECO:0000313" key="6">
    <source>
        <dbReference type="EMBL" id="CAB3399285.1"/>
    </source>
</evidence>
<feature type="compositionally biased region" description="Low complexity" evidence="3">
    <location>
        <begin position="546"/>
        <end position="558"/>
    </location>
</feature>
<feature type="compositionally biased region" description="Polar residues" evidence="3">
    <location>
        <begin position="1587"/>
        <end position="1602"/>
    </location>
</feature>
<feature type="compositionally biased region" description="Basic and acidic residues" evidence="3">
    <location>
        <begin position="1214"/>
        <end position="1226"/>
    </location>
</feature>
<keyword evidence="4" id="KW-0472">Membrane</keyword>
<dbReference type="GO" id="GO:0043235">
    <property type="term" value="C:receptor complex"/>
    <property type="evidence" value="ECO:0007669"/>
    <property type="project" value="TreeGrafter"/>
</dbReference>
<feature type="compositionally biased region" description="Polar residues" evidence="3">
    <location>
        <begin position="1447"/>
        <end position="1480"/>
    </location>
</feature>
<feature type="region of interest" description="Disordered" evidence="3">
    <location>
        <begin position="1419"/>
        <end position="1480"/>
    </location>
</feature>
<evidence type="ECO:0000256" key="4">
    <source>
        <dbReference type="SAM" id="Phobius"/>
    </source>
</evidence>
<feature type="region of interest" description="Disordered" evidence="3">
    <location>
        <begin position="1304"/>
        <end position="1327"/>
    </location>
</feature>
<feature type="compositionally biased region" description="Polar residues" evidence="3">
    <location>
        <begin position="392"/>
        <end position="406"/>
    </location>
</feature>
<feature type="signal peptide" evidence="5">
    <location>
        <begin position="1"/>
        <end position="17"/>
    </location>
</feature>
<feature type="region of interest" description="Disordered" evidence="3">
    <location>
        <begin position="1496"/>
        <end position="1618"/>
    </location>
</feature>
<dbReference type="PRINTS" id="PR00261">
    <property type="entry name" value="LDLRECEPTOR"/>
</dbReference>
<dbReference type="OrthoDB" id="6514358at2759"/>
<keyword evidence="4" id="KW-1133">Transmembrane helix</keyword>
<dbReference type="SUPFAM" id="SSF57424">
    <property type="entry name" value="LDL receptor-like module"/>
    <property type="match status" value="2"/>
</dbReference>
<feature type="compositionally biased region" description="Basic and acidic residues" evidence="3">
    <location>
        <begin position="1419"/>
        <end position="1432"/>
    </location>
</feature>
<dbReference type="Gene3D" id="4.10.400.10">
    <property type="entry name" value="Low-density Lipoprotein Receptor"/>
    <property type="match status" value="2"/>
</dbReference>
<proteinExistence type="predicted"/>
<feature type="transmembrane region" description="Helical" evidence="4">
    <location>
        <begin position="809"/>
        <end position="840"/>
    </location>
</feature>
<feature type="compositionally biased region" description="Polar residues" evidence="3">
    <location>
        <begin position="455"/>
        <end position="464"/>
    </location>
</feature>
<feature type="compositionally biased region" description="Basic and acidic residues" evidence="3">
    <location>
        <begin position="1529"/>
        <end position="1549"/>
    </location>
</feature>
<feature type="compositionally biased region" description="Polar residues" evidence="3">
    <location>
        <begin position="663"/>
        <end position="680"/>
    </location>
</feature>
<feature type="compositionally biased region" description="Low complexity" evidence="3">
    <location>
        <begin position="647"/>
        <end position="658"/>
    </location>
</feature>
<feature type="compositionally biased region" description="Polar residues" evidence="3">
    <location>
        <begin position="415"/>
        <end position="431"/>
    </location>
</feature>
<dbReference type="GO" id="GO:0005041">
    <property type="term" value="F:low-density lipoprotein particle receptor activity"/>
    <property type="evidence" value="ECO:0007669"/>
    <property type="project" value="TreeGrafter"/>
</dbReference>
<dbReference type="CDD" id="cd00112">
    <property type="entry name" value="LDLa"/>
    <property type="match status" value="2"/>
</dbReference>
<keyword evidence="4" id="KW-0812">Transmembrane</keyword>
<evidence type="ECO:0000256" key="1">
    <source>
        <dbReference type="ARBA" id="ARBA00023157"/>
    </source>
</evidence>
<evidence type="ECO:0008006" key="8">
    <source>
        <dbReference type="Google" id="ProtNLM"/>
    </source>
</evidence>
<evidence type="ECO:0000256" key="5">
    <source>
        <dbReference type="SAM" id="SignalP"/>
    </source>
</evidence>
<feature type="compositionally biased region" description="Polar residues" evidence="3">
    <location>
        <begin position="513"/>
        <end position="525"/>
    </location>
</feature>
<feature type="disulfide bond" evidence="2">
    <location>
        <begin position="33"/>
        <end position="45"/>
    </location>
</feature>
<feature type="disulfide bond" evidence="2">
    <location>
        <begin position="40"/>
        <end position="58"/>
    </location>
</feature>
<dbReference type="GO" id="GO:0005886">
    <property type="term" value="C:plasma membrane"/>
    <property type="evidence" value="ECO:0007669"/>
    <property type="project" value="TreeGrafter"/>
</dbReference>
<dbReference type="Proteomes" id="UP000494206">
    <property type="component" value="Unassembled WGS sequence"/>
</dbReference>
<accession>A0A8S1EN98</accession>
<evidence type="ECO:0000313" key="7">
    <source>
        <dbReference type="Proteomes" id="UP000494206"/>
    </source>
</evidence>
<dbReference type="InterPro" id="IPR002172">
    <property type="entry name" value="LDrepeatLR_classA_rpt"/>
</dbReference>